<comment type="caution">
    <text evidence="1">The sequence shown here is derived from an EMBL/GenBank/DDBJ whole genome shotgun (WGS) entry which is preliminary data.</text>
</comment>
<reference evidence="1" key="1">
    <citation type="journal article" date="2014" name="Front. Microbiol.">
        <title>High frequency of phylogenetically diverse reductive dehalogenase-homologous genes in deep subseafloor sedimentary metagenomes.</title>
        <authorList>
            <person name="Kawai M."/>
            <person name="Futagami T."/>
            <person name="Toyoda A."/>
            <person name="Takaki Y."/>
            <person name="Nishi S."/>
            <person name="Hori S."/>
            <person name="Arai W."/>
            <person name="Tsubouchi T."/>
            <person name="Morono Y."/>
            <person name="Uchiyama I."/>
            <person name="Ito T."/>
            <person name="Fujiyama A."/>
            <person name="Inagaki F."/>
            <person name="Takami H."/>
        </authorList>
    </citation>
    <scope>NUCLEOTIDE SEQUENCE</scope>
    <source>
        <strain evidence="1">Expedition CK06-06</strain>
    </source>
</reference>
<organism evidence="1">
    <name type="scientific">marine sediment metagenome</name>
    <dbReference type="NCBI Taxonomy" id="412755"/>
    <lineage>
        <taxon>unclassified sequences</taxon>
        <taxon>metagenomes</taxon>
        <taxon>ecological metagenomes</taxon>
    </lineage>
</organism>
<dbReference type="AlphaFoldDB" id="X1P4J7"/>
<name>X1P4J7_9ZZZZ</name>
<evidence type="ECO:0000313" key="1">
    <source>
        <dbReference type="EMBL" id="GAI37366.1"/>
    </source>
</evidence>
<feature type="non-terminal residue" evidence="1">
    <location>
        <position position="1"/>
    </location>
</feature>
<protein>
    <submittedName>
        <fullName evidence="1">Uncharacterized protein</fullName>
    </submittedName>
</protein>
<proteinExistence type="predicted"/>
<accession>X1P4J7</accession>
<gene>
    <name evidence="1" type="ORF">S06H3_49714</name>
</gene>
<dbReference type="EMBL" id="BARV01031412">
    <property type="protein sequence ID" value="GAI37366.1"/>
    <property type="molecule type" value="Genomic_DNA"/>
</dbReference>
<sequence length="34" mass="3704">TVDLRYVLGLTAIEEGARFETKNGVISLLAGYSF</sequence>